<organism evidence="1 2">
    <name type="scientific">Racocetra persica</name>
    <dbReference type="NCBI Taxonomy" id="160502"/>
    <lineage>
        <taxon>Eukaryota</taxon>
        <taxon>Fungi</taxon>
        <taxon>Fungi incertae sedis</taxon>
        <taxon>Mucoromycota</taxon>
        <taxon>Glomeromycotina</taxon>
        <taxon>Glomeromycetes</taxon>
        <taxon>Diversisporales</taxon>
        <taxon>Gigasporaceae</taxon>
        <taxon>Racocetra</taxon>
    </lineage>
</organism>
<proteinExistence type="predicted"/>
<feature type="non-terminal residue" evidence="1">
    <location>
        <position position="1"/>
    </location>
</feature>
<evidence type="ECO:0000313" key="1">
    <source>
        <dbReference type="EMBL" id="CAG8850331.1"/>
    </source>
</evidence>
<sequence length="130" mass="14357">PYVYSELITYGDKPPPLAVHTANLYQNYLIVAFGNITNDLVPPVDLNPLIYILDIPCKTWVTTFTPGKSICSIEPNITNGLTIGIVVGIIIACCFVLVAIILFILWKLEVVRFSSLRNTNPPPPPPPQRP</sequence>
<dbReference type="EMBL" id="CAJVQC010170214">
    <property type="protein sequence ID" value="CAG8850331.1"/>
    <property type="molecule type" value="Genomic_DNA"/>
</dbReference>
<keyword evidence="2" id="KW-1185">Reference proteome</keyword>
<feature type="non-terminal residue" evidence="1">
    <location>
        <position position="130"/>
    </location>
</feature>
<comment type="caution">
    <text evidence="1">The sequence shown here is derived from an EMBL/GenBank/DDBJ whole genome shotgun (WGS) entry which is preliminary data.</text>
</comment>
<evidence type="ECO:0000313" key="2">
    <source>
        <dbReference type="Proteomes" id="UP000789920"/>
    </source>
</evidence>
<reference evidence="1" key="1">
    <citation type="submission" date="2021-06" db="EMBL/GenBank/DDBJ databases">
        <authorList>
            <person name="Kallberg Y."/>
            <person name="Tangrot J."/>
            <person name="Rosling A."/>
        </authorList>
    </citation>
    <scope>NUCLEOTIDE SEQUENCE</scope>
    <source>
        <strain evidence="1">MA461A</strain>
    </source>
</reference>
<gene>
    <name evidence="1" type="ORF">RPERSI_LOCUS36035</name>
</gene>
<name>A0ACA9SXF4_9GLOM</name>
<protein>
    <submittedName>
        <fullName evidence="1">31276_t:CDS:1</fullName>
    </submittedName>
</protein>
<dbReference type="Proteomes" id="UP000789920">
    <property type="component" value="Unassembled WGS sequence"/>
</dbReference>
<accession>A0ACA9SXF4</accession>